<dbReference type="GO" id="GO:0008168">
    <property type="term" value="F:methyltransferase activity"/>
    <property type="evidence" value="ECO:0007669"/>
    <property type="project" value="UniProtKB-KW"/>
</dbReference>
<sequence>MSIKWLSLFSGSFTDIVLYIGVAYGHGRQVRKRANLTIRLSSMVLNHEIALVVLME</sequence>
<feature type="transmembrane region" description="Helical" evidence="4">
    <location>
        <begin position="6"/>
        <end position="24"/>
    </location>
</feature>
<proteinExistence type="predicted"/>
<dbReference type="GO" id="GO:0006364">
    <property type="term" value="P:rRNA processing"/>
    <property type="evidence" value="ECO:0007669"/>
    <property type="project" value="InterPro"/>
</dbReference>
<name>A0A8T2CYE9_9BRAS</name>
<evidence type="ECO:0000256" key="1">
    <source>
        <dbReference type="ARBA" id="ARBA00022603"/>
    </source>
</evidence>
<organism evidence="5 6">
    <name type="scientific">Arabidopsis thaliana x Arabidopsis arenosa</name>
    <dbReference type="NCBI Taxonomy" id="1240361"/>
    <lineage>
        <taxon>Eukaryota</taxon>
        <taxon>Viridiplantae</taxon>
        <taxon>Streptophyta</taxon>
        <taxon>Embryophyta</taxon>
        <taxon>Tracheophyta</taxon>
        <taxon>Spermatophyta</taxon>
        <taxon>Magnoliopsida</taxon>
        <taxon>eudicotyledons</taxon>
        <taxon>Gunneridae</taxon>
        <taxon>Pentapetalae</taxon>
        <taxon>rosids</taxon>
        <taxon>malvids</taxon>
        <taxon>Brassicales</taxon>
        <taxon>Brassicaceae</taxon>
        <taxon>Camelineae</taxon>
        <taxon>Arabidopsis</taxon>
    </lineage>
</organism>
<keyword evidence="1 5" id="KW-0489">Methyltransferase</keyword>
<dbReference type="GO" id="GO:0032259">
    <property type="term" value="P:methylation"/>
    <property type="evidence" value="ECO:0007669"/>
    <property type="project" value="UniProtKB-KW"/>
</dbReference>
<evidence type="ECO:0000313" key="6">
    <source>
        <dbReference type="Proteomes" id="UP000694240"/>
    </source>
</evidence>
<keyword evidence="3" id="KW-0949">S-adenosyl-L-methionine</keyword>
<accession>A0A8T2CYE9</accession>
<gene>
    <name evidence="5" type="ORF">ISN45_At05g009630</name>
</gene>
<evidence type="ECO:0000313" key="5">
    <source>
        <dbReference type="EMBL" id="KAG7601834.1"/>
    </source>
</evidence>
<dbReference type="AlphaFoldDB" id="A0A8T2CYE9"/>
<comment type="caution">
    <text evidence="5">The sequence shown here is derived from an EMBL/GenBank/DDBJ whole genome shotgun (WGS) entry which is preliminary data.</text>
</comment>
<keyword evidence="4" id="KW-0812">Transmembrane</keyword>
<evidence type="ECO:0000256" key="3">
    <source>
        <dbReference type="ARBA" id="ARBA00022691"/>
    </source>
</evidence>
<dbReference type="InterPro" id="IPR003742">
    <property type="entry name" value="RlmH-like"/>
</dbReference>
<feature type="non-terminal residue" evidence="5">
    <location>
        <position position="56"/>
    </location>
</feature>
<protein>
    <submittedName>
        <fullName evidence="5">RNA methyltransferase RlmH</fullName>
    </submittedName>
</protein>
<dbReference type="EMBL" id="JAEFBK010000005">
    <property type="protein sequence ID" value="KAG7601834.1"/>
    <property type="molecule type" value="Genomic_DNA"/>
</dbReference>
<keyword evidence="4" id="KW-1133">Transmembrane helix</keyword>
<dbReference type="Pfam" id="PF02590">
    <property type="entry name" value="SPOUT_MTase"/>
    <property type="match status" value="1"/>
</dbReference>
<dbReference type="PANTHER" id="PTHR33603:SF1">
    <property type="entry name" value="RIBOSOMAL RNA LARGE SUBUNIT METHYLTRANSFERASE H"/>
    <property type="match status" value="1"/>
</dbReference>
<evidence type="ECO:0000256" key="2">
    <source>
        <dbReference type="ARBA" id="ARBA00022679"/>
    </source>
</evidence>
<evidence type="ECO:0000256" key="4">
    <source>
        <dbReference type="SAM" id="Phobius"/>
    </source>
</evidence>
<keyword evidence="2" id="KW-0808">Transferase</keyword>
<keyword evidence="4" id="KW-0472">Membrane</keyword>
<reference evidence="5 6" key="1">
    <citation type="submission" date="2020-12" db="EMBL/GenBank/DDBJ databases">
        <title>Concerted genomic and epigenomic changes stabilize Arabidopsis allopolyploids.</title>
        <authorList>
            <person name="Chen Z."/>
        </authorList>
    </citation>
    <scope>NUCLEOTIDE SEQUENCE [LARGE SCALE GENOMIC DNA]</scope>
    <source>
        <strain evidence="5">Allo738</strain>
        <tissue evidence="5">Leaf</tissue>
    </source>
</reference>
<keyword evidence="6" id="KW-1185">Reference proteome</keyword>
<dbReference type="Proteomes" id="UP000694240">
    <property type="component" value="Chromosome 5"/>
</dbReference>
<dbReference type="PANTHER" id="PTHR33603">
    <property type="entry name" value="METHYLTRANSFERASE"/>
    <property type="match status" value="1"/>
</dbReference>